<dbReference type="GO" id="GO:0000993">
    <property type="term" value="F:RNA polymerase II complex binding"/>
    <property type="evidence" value="ECO:0007669"/>
    <property type="project" value="TreeGrafter"/>
</dbReference>
<dbReference type="SUPFAM" id="SSF48452">
    <property type="entry name" value="TPR-like"/>
    <property type="match status" value="4"/>
</dbReference>
<dbReference type="EMBL" id="HE681726">
    <property type="protein sequence ID" value="CCG25264.1"/>
    <property type="molecule type" value="Genomic_DNA"/>
</dbReference>
<feature type="region of interest" description="Disordered" evidence="4">
    <location>
        <begin position="971"/>
        <end position="1129"/>
    </location>
</feature>
<dbReference type="AlphaFoldDB" id="H8XB16"/>
<dbReference type="RefSeq" id="XP_003871389.1">
    <property type="nucleotide sequence ID" value="XM_003871340.1"/>
</dbReference>
<dbReference type="OrthoDB" id="343875at2759"/>
<dbReference type="GO" id="GO:0006355">
    <property type="term" value="P:regulation of DNA-templated transcription"/>
    <property type="evidence" value="ECO:0007669"/>
    <property type="project" value="InterPro"/>
</dbReference>
<dbReference type="InterPro" id="IPR019734">
    <property type="entry name" value="TPR_rpt"/>
</dbReference>
<dbReference type="GeneID" id="14542322"/>
<dbReference type="KEGG" id="cot:CORT_0H01510"/>
<feature type="compositionally biased region" description="Acidic residues" evidence="4">
    <location>
        <begin position="1091"/>
        <end position="1111"/>
    </location>
</feature>
<feature type="compositionally biased region" description="Basic and acidic residues" evidence="4">
    <location>
        <begin position="1112"/>
        <end position="1129"/>
    </location>
</feature>
<feature type="compositionally biased region" description="Acidic residues" evidence="4">
    <location>
        <begin position="1058"/>
        <end position="1070"/>
    </location>
</feature>
<organism evidence="5 6">
    <name type="scientific">Candida orthopsilosis (strain 90-125)</name>
    <name type="common">Yeast</name>
    <dbReference type="NCBI Taxonomy" id="1136231"/>
    <lineage>
        <taxon>Eukaryota</taxon>
        <taxon>Fungi</taxon>
        <taxon>Dikarya</taxon>
        <taxon>Ascomycota</taxon>
        <taxon>Saccharomycotina</taxon>
        <taxon>Pichiomycetes</taxon>
        <taxon>Debaryomycetaceae</taxon>
        <taxon>Candida/Lodderomyces clade</taxon>
        <taxon>Candida</taxon>
    </lineage>
</organism>
<proteinExistence type="predicted"/>
<dbReference type="SMART" id="SM00028">
    <property type="entry name" value="TPR"/>
    <property type="match status" value="8"/>
</dbReference>
<dbReference type="Pfam" id="PF13432">
    <property type="entry name" value="TPR_16"/>
    <property type="match status" value="2"/>
</dbReference>
<evidence type="ECO:0000256" key="4">
    <source>
        <dbReference type="SAM" id="MobiDB-lite"/>
    </source>
</evidence>
<sequence length="1129" mass="127540">MEEATDISYYIGKDGVEALRALDVPLEEGDVVSINLANIDEQDPAEIIQFLADTKSGKHYWIIVARAYAQLGKLVNAVHIIKSALESKNFGNEDIKTLQSFLIWLHFKFASAGIDRSNHLVEASTEIASLSSRIHDDAQSSPVNNTSNFLSQAVLALYQGHDDEASQIFERILKIDQQNTFALLGKAQALLNKSKNYANALKLYQQVLVLNPATKPDPRLGIGLCCWFLNDEKMAIQAWERALELDPKNLKARIFLNLAHFHEAFNNSWSDEEFITNYKACLNELAKIHKSNVNDATVLLVLASYYYSKNDFETVERLLKKVVKDITGDSSLTKLTTHSKASKYESNVLSECGTWLGRVKFSEGDFIQASRYFQEAIKLNDLNIVAKLGLGQSQYNRGSVDEATLTFESILRSNANCLEANYSLGVIYAKQSSRKKKELAIQVLERYIRLSNNRGLSSSKNDADFLLNKEPVALNAYLTLSSLYESTDLSQALSYLNKAVEARNQVGKDVPLEIYNNIGVFQFTKQNFKGALENFQVAIDKLDGAEFLSPDGDVLIDLPSDLRVSLTFNSARTKELSNEKEALETYESLLSECPHYFSAKLRILFLSCISETGLTPKEIQSEIDELLKLNASDLEIRSFYGWFAKNFGKKLGMKPDADTAFQKETLVEYDKHDCYALLSLANIYCVLARDLKGSSVEEKKRTYYVRATELYTKVLTVDRKNVYAAQGLAIVYIENKESTKGLDILRKIRDSLNDISVYLNLGHVLCDVKQYGKAIENYELALTRFTDGKDVQILTFLGRAWALRGINEQSLNFLKTALEYTKQAFNLTKGSKSALLFNISYIQFQIADFITKQPVQKRQPQDISDAITGLNEAIETLMRLSSDEEKHPPYPKDELRGRANLGSSTLLSRLTNALDETKENIAEIEQRLETAKQLREIEKEAELQKEQERINAMKEKEAELAKQRAALQEQAQQWAEESRMDVAVNDEEENDDKLFEQELEGDSKKKGKDQKGKGKSRSKKGKGSRKVVSDSDEEEEEAEFSEENGESKPNGKRQHVSDEDEDDVEEDDEPVSNGSKRKKTQHLSNEFIKDSDEELEDDDLFGDDKEDDEQKENEGNGEDKAEKENGDEE</sequence>
<keyword evidence="2 3" id="KW-0802">TPR repeat</keyword>
<evidence type="ECO:0000313" key="5">
    <source>
        <dbReference type="EMBL" id="CCG25264.1"/>
    </source>
</evidence>
<evidence type="ECO:0000256" key="3">
    <source>
        <dbReference type="PROSITE-ProRule" id="PRU00339"/>
    </source>
</evidence>
<dbReference type="HOGENOM" id="CLU_003008_0_1_1"/>
<evidence type="ECO:0000313" key="6">
    <source>
        <dbReference type="Proteomes" id="UP000005018"/>
    </source>
</evidence>
<feature type="compositionally biased region" description="Basic and acidic residues" evidence="4">
    <location>
        <begin position="992"/>
        <end position="1012"/>
    </location>
</feature>
<dbReference type="SUPFAM" id="SSF81901">
    <property type="entry name" value="HCP-like"/>
    <property type="match status" value="1"/>
</dbReference>
<feature type="compositionally biased region" description="Basic residues" evidence="4">
    <location>
        <begin position="1013"/>
        <end position="1025"/>
    </location>
</feature>
<protein>
    <submittedName>
        <fullName evidence="5">Ctr9 protein</fullName>
    </submittedName>
</protein>
<dbReference type="eggNOG" id="KOG2002">
    <property type="taxonomic scope" value="Eukaryota"/>
</dbReference>
<dbReference type="PANTHER" id="PTHR14027">
    <property type="entry name" value="RNA POLYMERASE-ASSOCIATED PROTEIN CTR9"/>
    <property type="match status" value="1"/>
</dbReference>
<dbReference type="GO" id="GO:0016593">
    <property type="term" value="C:Cdc73/Paf1 complex"/>
    <property type="evidence" value="ECO:0007669"/>
    <property type="project" value="TreeGrafter"/>
</dbReference>
<evidence type="ECO:0000256" key="1">
    <source>
        <dbReference type="ARBA" id="ARBA00022737"/>
    </source>
</evidence>
<gene>
    <name evidence="5" type="ORF">CORT_0H01510</name>
</gene>
<reference evidence="5 6" key="1">
    <citation type="journal article" date="2012" name="PLoS ONE">
        <title>Sequence and analysis of the genome of the pathogenic yeast Candida orthopsilosis.</title>
        <authorList>
            <person name="Riccombeni A."/>
            <person name="Vidanes G."/>
            <person name="Proux-Wera E."/>
            <person name="Wolfe K.H."/>
            <person name="Butler G."/>
        </authorList>
    </citation>
    <scope>NUCLEOTIDE SEQUENCE [LARGE SCALE GENOMIC DNA]</scope>
    <source>
        <strain evidence="5 6">Co 90-125</strain>
    </source>
</reference>
<dbReference type="InterPro" id="IPR031101">
    <property type="entry name" value="Ctr9"/>
</dbReference>
<name>H8XB16_CANO9</name>
<evidence type="ECO:0000256" key="2">
    <source>
        <dbReference type="ARBA" id="ARBA00022803"/>
    </source>
</evidence>
<feature type="repeat" description="TPR" evidence="3">
    <location>
        <begin position="216"/>
        <end position="249"/>
    </location>
</feature>
<accession>H8XB16</accession>
<keyword evidence="6" id="KW-1185">Reference proteome</keyword>
<dbReference type="Gene3D" id="1.25.40.10">
    <property type="entry name" value="Tetratricopeptide repeat domain"/>
    <property type="match status" value="3"/>
</dbReference>
<dbReference type="PANTHER" id="PTHR14027:SF2">
    <property type="entry name" value="RNA POLYMERASE-ASSOCIATED PROTEIN CTR9 HOMOLOG"/>
    <property type="match status" value="1"/>
</dbReference>
<feature type="repeat" description="TPR" evidence="3">
    <location>
        <begin position="350"/>
        <end position="383"/>
    </location>
</feature>
<dbReference type="InterPro" id="IPR011990">
    <property type="entry name" value="TPR-like_helical_dom_sf"/>
</dbReference>
<keyword evidence="1" id="KW-0677">Repeat</keyword>
<feature type="compositionally biased region" description="Acidic residues" evidence="4">
    <location>
        <begin position="1030"/>
        <end position="1044"/>
    </location>
</feature>
<dbReference type="Proteomes" id="UP000005018">
    <property type="component" value="Chromosome 8"/>
</dbReference>
<dbReference type="PROSITE" id="PS50005">
    <property type="entry name" value="TPR"/>
    <property type="match status" value="2"/>
</dbReference>
<dbReference type="Pfam" id="PF13181">
    <property type="entry name" value="TPR_8"/>
    <property type="match status" value="1"/>
</dbReference>
<dbReference type="GO" id="GO:0006368">
    <property type="term" value="P:transcription elongation by RNA polymerase II"/>
    <property type="evidence" value="ECO:0007669"/>
    <property type="project" value="TreeGrafter"/>
</dbReference>